<dbReference type="InterPro" id="IPR027478">
    <property type="entry name" value="LdcA_N"/>
</dbReference>
<organism evidence="9 10">
    <name type="scientific">Paraflavitalea soli</name>
    <dbReference type="NCBI Taxonomy" id="2315862"/>
    <lineage>
        <taxon>Bacteria</taxon>
        <taxon>Pseudomonadati</taxon>
        <taxon>Bacteroidota</taxon>
        <taxon>Chitinophagia</taxon>
        <taxon>Chitinophagales</taxon>
        <taxon>Chitinophagaceae</taxon>
        <taxon>Paraflavitalea</taxon>
    </lineage>
</organism>
<dbReference type="SUPFAM" id="SSF141986">
    <property type="entry name" value="LD-carboxypeptidase A C-terminal domain-like"/>
    <property type="match status" value="1"/>
</dbReference>
<proteinExistence type="inferred from homology"/>
<feature type="domain" description="LD-carboxypeptidase N-terminal" evidence="7">
    <location>
        <begin position="14"/>
        <end position="131"/>
    </location>
</feature>
<evidence type="ECO:0000256" key="4">
    <source>
        <dbReference type="ARBA" id="ARBA00022801"/>
    </source>
</evidence>
<dbReference type="GO" id="GO:0008236">
    <property type="term" value="F:serine-type peptidase activity"/>
    <property type="evidence" value="ECO:0007669"/>
    <property type="project" value="UniProtKB-KW"/>
</dbReference>
<keyword evidence="4" id="KW-0378">Hydrolase</keyword>
<evidence type="ECO:0000313" key="9">
    <source>
        <dbReference type="EMBL" id="AXY77712.1"/>
    </source>
</evidence>
<feature type="active site" description="Charge relay system" evidence="6">
    <location>
        <position position="276"/>
    </location>
</feature>
<dbReference type="PANTHER" id="PTHR30237:SF2">
    <property type="entry name" value="MUREIN TETRAPEPTIDE CARBOXYPEPTIDASE"/>
    <property type="match status" value="1"/>
</dbReference>
<evidence type="ECO:0000259" key="7">
    <source>
        <dbReference type="Pfam" id="PF02016"/>
    </source>
</evidence>
<evidence type="ECO:0000259" key="8">
    <source>
        <dbReference type="Pfam" id="PF17676"/>
    </source>
</evidence>
<feature type="domain" description="LD-carboxypeptidase C-terminal" evidence="8">
    <location>
        <begin position="176"/>
        <end position="290"/>
    </location>
</feature>
<dbReference type="OrthoDB" id="9807329at2"/>
<dbReference type="Gene3D" id="3.40.50.10740">
    <property type="entry name" value="Class I glutamine amidotransferase-like"/>
    <property type="match status" value="1"/>
</dbReference>
<dbReference type="InterPro" id="IPR040921">
    <property type="entry name" value="Peptidase_S66C"/>
</dbReference>
<dbReference type="Proteomes" id="UP000263900">
    <property type="component" value="Chromosome"/>
</dbReference>
<dbReference type="GO" id="GO:0006508">
    <property type="term" value="P:proteolysis"/>
    <property type="evidence" value="ECO:0007669"/>
    <property type="project" value="UniProtKB-KW"/>
</dbReference>
<dbReference type="RefSeq" id="WP_119053585.1">
    <property type="nucleotide sequence ID" value="NZ_CP032157.1"/>
</dbReference>
<keyword evidence="10" id="KW-1185">Reference proteome</keyword>
<dbReference type="InterPro" id="IPR003507">
    <property type="entry name" value="S66_fam"/>
</dbReference>
<accession>A0A3B7MT71</accession>
<feature type="active site" description="Nucleophile" evidence="6">
    <location>
        <position position="111"/>
    </location>
</feature>
<evidence type="ECO:0000256" key="3">
    <source>
        <dbReference type="ARBA" id="ARBA00022670"/>
    </source>
</evidence>
<dbReference type="InterPro" id="IPR040449">
    <property type="entry name" value="Peptidase_S66_N"/>
</dbReference>
<dbReference type="AlphaFoldDB" id="A0A3B7MT71"/>
<dbReference type="PANTHER" id="PTHR30237">
    <property type="entry name" value="MURAMOYLTETRAPEPTIDE CARBOXYPEPTIDASE"/>
    <property type="match status" value="1"/>
</dbReference>
<sequence length="302" mass="33244">MVKVPGYLEPGDTIGITCPAGYMAAAKAQTCIETLQQWGYQVKVGATLGSDSATYFSGTDDERLGDLQSMLDDDTVKAILCGRGGYGMGRIIDRVDFKAFKKNPKWIIGFSDITVLHAHLYSNYKIASLHAPMAAAFNDEGFNNEYVQSLRKALEGKTARYSCEAHDFNHKGEAIGELVGGNLSLIAHGIGTPSDIKTKGRILFLEDVGEYLYNIDRMLYQLKRGGKLDKLAGLIIGGFTDNKDTERPFGKTVYEIIHEVVKGYDYPVCFNFPVSHEKENYALKVGVGYKLKVGKGKVVLEE</sequence>
<evidence type="ECO:0000256" key="5">
    <source>
        <dbReference type="ARBA" id="ARBA00022825"/>
    </source>
</evidence>
<dbReference type="Pfam" id="PF17676">
    <property type="entry name" value="Peptidase_S66C"/>
    <property type="match status" value="1"/>
</dbReference>
<name>A0A3B7MT71_9BACT</name>
<evidence type="ECO:0000256" key="6">
    <source>
        <dbReference type="PIRSR" id="PIRSR028757-1"/>
    </source>
</evidence>
<comment type="similarity">
    <text evidence="1">Belongs to the peptidase S66 family.</text>
</comment>
<reference evidence="9 10" key="1">
    <citation type="submission" date="2018-09" db="EMBL/GenBank/DDBJ databases">
        <title>Genome sequencing of strain 6GH32-13.</title>
        <authorList>
            <person name="Weon H.-Y."/>
            <person name="Heo J."/>
            <person name="Kwon S.-W."/>
        </authorList>
    </citation>
    <scope>NUCLEOTIDE SEQUENCE [LARGE SCALE GENOMIC DNA]</scope>
    <source>
        <strain evidence="9 10">5GH32-13</strain>
    </source>
</reference>
<gene>
    <name evidence="9" type="ORF">D3H65_28660</name>
</gene>
<dbReference type="Gene3D" id="3.50.30.60">
    <property type="entry name" value="LD-carboxypeptidase A C-terminal domain-like"/>
    <property type="match status" value="1"/>
</dbReference>
<protein>
    <submittedName>
        <fullName evidence="9">LD-carboxypeptidase</fullName>
    </submittedName>
</protein>
<evidence type="ECO:0000256" key="1">
    <source>
        <dbReference type="ARBA" id="ARBA00010233"/>
    </source>
</evidence>
<dbReference type="KEGG" id="pseg:D3H65_28660"/>
<dbReference type="InterPro" id="IPR027461">
    <property type="entry name" value="Carboxypeptidase_A_C_sf"/>
</dbReference>
<dbReference type="Pfam" id="PF02016">
    <property type="entry name" value="Peptidase_S66"/>
    <property type="match status" value="1"/>
</dbReference>
<dbReference type="GO" id="GO:0004180">
    <property type="term" value="F:carboxypeptidase activity"/>
    <property type="evidence" value="ECO:0007669"/>
    <property type="project" value="UniProtKB-KW"/>
</dbReference>
<dbReference type="InterPro" id="IPR029062">
    <property type="entry name" value="Class_I_gatase-like"/>
</dbReference>
<dbReference type="SUPFAM" id="SSF52317">
    <property type="entry name" value="Class I glutamine amidotransferase-like"/>
    <property type="match status" value="1"/>
</dbReference>
<dbReference type="PIRSF" id="PIRSF028757">
    <property type="entry name" value="LD-carboxypeptidase"/>
    <property type="match status" value="1"/>
</dbReference>
<keyword evidence="2 9" id="KW-0121">Carboxypeptidase</keyword>
<dbReference type="CDD" id="cd07025">
    <property type="entry name" value="Peptidase_S66"/>
    <property type="match status" value="1"/>
</dbReference>
<keyword evidence="3" id="KW-0645">Protease</keyword>
<evidence type="ECO:0000313" key="10">
    <source>
        <dbReference type="Proteomes" id="UP000263900"/>
    </source>
</evidence>
<dbReference type="EMBL" id="CP032157">
    <property type="protein sequence ID" value="AXY77712.1"/>
    <property type="molecule type" value="Genomic_DNA"/>
</dbReference>
<feature type="active site" description="Charge relay system" evidence="6">
    <location>
        <position position="206"/>
    </location>
</feature>
<evidence type="ECO:0000256" key="2">
    <source>
        <dbReference type="ARBA" id="ARBA00022645"/>
    </source>
</evidence>
<keyword evidence="5" id="KW-0720">Serine protease</keyword>